<dbReference type="InterPro" id="IPR012393">
    <property type="entry name" value="Tricorn_protease"/>
</dbReference>
<dbReference type="AlphaFoldDB" id="A0AA51R995"/>
<dbReference type="Pfam" id="PF26549">
    <property type="entry name" value="Tricorn_N"/>
    <property type="match status" value="1"/>
</dbReference>
<dbReference type="GO" id="GO:0006508">
    <property type="term" value="P:proteolysis"/>
    <property type="evidence" value="ECO:0007669"/>
    <property type="project" value="UniProtKB-UniRule"/>
</dbReference>
<evidence type="ECO:0000256" key="3">
    <source>
        <dbReference type="ARBA" id="ARBA00022490"/>
    </source>
</evidence>
<feature type="active site" description="Charge relay system" evidence="8">
    <location>
        <position position="763"/>
    </location>
</feature>
<feature type="active site" description="Nucleophile" evidence="8">
    <location>
        <position position="980"/>
    </location>
</feature>
<evidence type="ECO:0000256" key="6">
    <source>
        <dbReference type="ARBA" id="ARBA00022825"/>
    </source>
</evidence>
<evidence type="ECO:0000256" key="1">
    <source>
        <dbReference type="ARBA" id="ARBA00004496"/>
    </source>
</evidence>
<dbReference type="KEGG" id="msaa:QYS49_32090"/>
<dbReference type="Pfam" id="PF26550">
    <property type="entry name" value="Tricorn_2nd"/>
    <property type="match status" value="1"/>
</dbReference>
<dbReference type="Gene3D" id="2.120.10.30">
    <property type="entry name" value="TolB, C-terminal domain"/>
    <property type="match status" value="1"/>
</dbReference>
<evidence type="ECO:0000256" key="4">
    <source>
        <dbReference type="ARBA" id="ARBA00022670"/>
    </source>
</evidence>
<evidence type="ECO:0000256" key="8">
    <source>
        <dbReference type="PIRSR" id="PIRSR036421-1"/>
    </source>
</evidence>
<accession>A0AA51R995</accession>
<dbReference type="Gene3D" id="2.120.10.60">
    <property type="entry name" value="Tricorn protease N-terminal domain"/>
    <property type="match status" value="2"/>
</dbReference>
<feature type="domain" description="Tail specific protease" evidence="12">
    <location>
        <begin position="892"/>
        <end position="1047"/>
    </location>
</feature>
<dbReference type="EC" id="3.4.21.-" evidence="7"/>
<evidence type="ECO:0000256" key="5">
    <source>
        <dbReference type="ARBA" id="ARBA00022801"/>
    </source>
</evidence>
<dbReference type="Gene3D" id="3.90.226.10">
    <property type="entry name" value="2-enoyl-CoA Hydratase, Chain A, domain 1"/>
    <property type="match status" value="1"/>
</dbReference>
<evidence type="ECO:0000256" key="9">
    <source>
        <dbReference type="PIRSR" id="PIRSR036421-3"/>
    </source>
</evidence>
<dbReference type="InterPro" id="IPR029414">
    <property type="entry name" value="Tricorn_PDZ"/>
</dbReference>
<dbReference type="EMBL" id="CP129971">
    <property type="protein sequence ID" value="WMN12017.1"/>
    <property type="molecule type" value="Genomic_DNA"/>
</dbReference>
<feature type="region of interest" description="Disordered" evidence="10">
    <location>
        <begin position="565"/>
        <end position="586"/>
    </location>
</feature>
<dbReference type="RefSeq" id="WP_308349812.1">
    <property type="nucleotide sequence ID" value="NZ_CP129971.1"/>
</dbReference>
<dbReference type="PANTHER" id="PTHR43253:SF1">
    <property type="entry name" value="TRICORN PROTEASE HOMOLOG 2-RELATED"/>
    <property type="match status" value="1"/>
</dbReference>
<dbReference type="PANTHER" id="PTHR43253">
    <property type="entry name" value="TRICORN PROTEASE HOMOLOG 2-RELATED"/>
    <property type="match status" value="1"/>
</dbReference>
<evidence type="ECO:0000259" key="13">
    <source>
        <dbReference type="Pfam" id="PF14684"/>
    </source>
</evidence>
<comment type="function">
    <text evidence="7">Degrades oligopeptides.</text>
</comment>
<dbReference type="GO" id="GO:0005737">
    <property type="term" value="C:cytoplasm"/>
    <property type="evidence" value="ECO:0007669"/>
    <property type="project" value="UniProtKB-SubCell"/>
</dbReference>
<dbReference type="SUPFAM" id="SSF82171">
    <property type="entry name" value="DPP6 N-terminal domain-like"/>
    <property type="match status" value="1"/>
</dbReference>
<dbReference type="Pfam" id="PF03572">
    <property type="entry name" value="Peptidase_S41"/>
    <property type="match status" value="1"/>
</dbReference>
<dbReference type="PIRSF" id="PIRSF036421">
    <property type="entry name" value="Tricorn_protease"/>
    <property type="match status" value="1"/>
</dbReference>
<feature type="signal peptide" evidence="11">
    <location>
        <begin position="1"/>
        <end position="19"/>
    </location>
</feature>
<dbReference type="SUPFAM" id="SSF52096">
    <property type="entry name" value="ClpP/crotonase"/>
    <property type="match status" value="1"/>
</dbReference>
<name>A0AA51R995_9BACT</name>
<evidence type="ECO:0000313" key="15">
    <source>
        <dbReference type="EMBL" id="WMN12017.1"/>
    </source>
</evidence>
<evidence type="ECO:0000259" key="12">
    <source>
        <dbReference type="Pfam" id="PF03572"/>
    </source>
</evidence>
<comment type="subcellular location">
    <subcellularLocation>
        <location evidence="1 7">Cytoplasm</location>
    </subcellularLocation>
</comment>
<dbReference type="Proteomes" id="UP001230496">
    <property type="component" value="Chromosome"/>
</dbReference>
<feature type="domain" description="Tricorn protease C1" evidence="13">
    <location>
        <begin position="700"/>
        <end position="757"/>
    </location>
</feature>
<evidence type="ECO:0000259" key="14">
    <source>
        <dbReference type="Pfam" id="PF14685"/>
    </source>
</evidence>
<evidence type="ECO:0000313" key="16">
    <source>
        <dbReference type="Proteomes" id="UP001230496"/>
    </source>
</evidence>
<evidence type="ECO:0000256" key="10">
    <source>
        <dbReference type="SAM" id="MobiDB-lite"/>
    </source>
</evidence>
<keyword evidence="4 7" id="KW-0645">Protease</keyword>
<dbReference type="InterPro" id="IPR005151">
    <property type="entry name" value="Tail-specific_protease"/>
</dbReference>
<dbReference type="Pfam" id="PF14685">
    <property type="entry name" value="PDZ_Tricorn"/>
    <property type="match status" value="1"/>
</dbReference>
<dbReference type="SUPFAM" id="SSF50960">
    <property type="entry name" value="TolB, C-terminal domain"/>
    <property type="match status" value="1"/>
</dbReference>
<reference evidence="15 16" key="1">
    <citation type="submission" date="2023-08" db="EMBL/GenBank/DDBJ databases">
        <title>Comparative genomics and taxonomic characterization of three novel marine species of genus Marivirga.</title>
        <authorList>
            <person name="Muhammad N."/>
            <person name="Kim S.-G."/>
        </authorList>
    </citation>
    <scope>NUCLEOTIDE SEQUENCE [LARGE SCALE GENOMIC DNA]</scope>
    <source>
        <strain evidence="15 16">BDSF4-3</strain>
    </source>
</reference>
<dbReference type="InterPro" id="IPR036034">
    <property type="entry name" value="PDZ_sf"/>
</dbReference>
<dbReference type="CDD" id="cd07562">
    <property type="entry name" value="Peptidase_S41_TRI"/>
    <property type="match status" value="1"/>
</dbReference>
<keyword evidence="5 7" id="KW-0378">Hydrolase</keyword>
<dbReference type="InterPro" id="IPR028204">
    <property type="entry name" value="Tricorn_C1"/>
</dbReference>
<dbReference type="Gene3D" id="2.30.42.10">
    <property type="match status" value="1"/>
</dbReference>
<gene>
    <name evidence="15" type="ORF">QYS49_32090</name>
</gene>
<comment type="similarity">
    <text evidence="2 7">Belongs to the peptidase S41B family.</text>
</comment>
<organism evidence="15 16">
    <name type="scientific">Marivirga salinarum</name>
    <dbReference type="NCBI Taxonomy" id="3059078"/>
    <lineage>
        <taxon>Bacteria</taxon>
        <taxon>Pseudomonadati</taxon>
        <taxon>Bacteroidota</taxon>
        <taxon>Cytophagia</taxon>
        <taxon>Cytophagales</taxon>
        <taxon>Marivirgaceae</taxon>
        <taxon>Marivirga</taxon>
    </lineage>
</organism>
<dbReference type="SUPFAM" id="SSF50156">
    <property type="entry name" value="PDZ domain-like"/>
    <property type="match status" value="1"/>
</dbReference>
<dbReference type="GO" id="GO:0008236">
    <property type="term" value="F:serine-type peptidase activity"/>
    <property type="evidence" value="ECO:0007669"/>
    <property type="project" value="UniProtKB-UniRule"/>
</dbReference>
<evidence type="ECO:0000256" key="2">
    <source>
        <dbReference type="ARBA" id="ARBA00008524"/>
    </source>
</evidence>
<dbReference type="InterPro" id="IPR011042">
    <property type="entry name" value="6-blade_b-propeller_TolB-like"/>
</dbReference>
<protein>
    <recommendedName>
        <fullName evidence="7">Tricorn protease homolog</fullName>
        <ecNumber evidence="7">3.4.21.-</ecNumber>
    </recommendedName>
</protein>
<dbReference type="Pfam" id="PF14684">
    <property type="entry name" value="Tricorn_C1"/>
    <property type="match status" value="1"/>
</dbReference>
<feature type="active site" description="Charge relay system" evidence="8">
    <location>
        <position position="1037"/>
    </location>
</feature>
<dbReference type="Gene3D" id="3.30.750.44">
    <property type="match status" value="1"/>
</dbReference>
<dbReference type="InterPro" id="IPR029045">
    <property type="entry name" value="ClpP/crotonase-like_dom_sf"/>
</dbReference>
<evidence type="ECO:0000256" key="7">
    <source>
        <dbReference type="PIRNR" id="PIRNR036421"/>
    </source>
</evidence>
<feature type="site" description="Transition state stabilizer; via amide nitrogen" evidence="9">
    <location>
        <position position="981"/>
    </location>
</feature>
<keyword evidence="6 7" id="KW-0720">Serine protease</keyword>
<keyword evidence="3 7" id="KW-0963">Cytoplasm</keyword>
<evidence type="ECO:0000256" key="11">
    <source>
        <dbReference type="SAM" id="SignalP"/>
    </source>
</evidence>
<feature type="chain" id="PRO_5041238832" description="Tricorn protease homolog" evidence="11">
    <location>
        <begin position="20"/>
        <end position="1074"/>
    </location>
</feature>
<proteinExistence type="inferred from homology"/>
<feature type="domain" description="Tricorn protease PDZ" evidence="14">
    <location>
        <begin position="802"/>
        <end position="859"/>
    </location>
</feature>
<sequence length="1074" mass="121699">MKKIFSLLIFCMLSSALMAQNTPEWMRYASISPNGKEIAFSYKGNIYSVSKDEPLAIPISINNSYEYKPIWSPDGKHIAFASDRHGNFDVFLYSTETLKANRLTHHSNHDLPESFTADGKSVLFTSGRKMNVDNSQFPYGRFSQLYSVNLKGDMPQMQIPIPLEAVSVNKTGNKWLYMDLKGYEDYFRKHHVSSITRDIWEYNPADKSHKKLTEFEGEDREAVWSDDQEHIYFLSERSGTFNVWKMKPGSSEEAVQITNFETHPLRSLSISEEGTLSFTYHGEIYTVKEGETPEKVNVLIPYEQEVVTQLEKMSSGATEMALSPNGKEIAFIIRGEVFVTGTESGMTKRITNTPEQERSVHFHPEGKKLIYAGERNGSWNIYETEIKDDEESYFHASTLLNEKALLAKEEETFQPKYSPDGKEVAYLSNRTTLKVLNLASGQSRTVLPGDKNYSYSDGDQYYDWSPDGKWFAVEFLDKKRWVPEVGLVKADGTQEVKNVTESGYAEGGPQWILDGKALIYYSDREGFRSHGSWGSQGDVYAMYLTKEAFDRAQLSKDEYDLLVEREKEEKKDEPENDDKKKSKKEDDIDPVKIEWDNLEDRVEKLTISSSFLNGMKVSPDGEKLYYLASRDNSVDLWELNIREKSTKTIGNFKGGDAAMVMDEKGENIYVMAGGGISQVKTADGKTKGVSYTAEMYLDANAERAYIFEHMWRQVVRKFYKKDLHGVDWEGMKAAYQPKLSHINNDRDFAELMSELLGELNGSHTGCRYYHSDNKGDQTAALGIYEDLSYTGAGIKIAEIMDKSPLAISGEKISVGSIIKKIDGQTISENDNYLPLLNHKTGKTVVLEIEEAQSNQTKTVKIKAISLNEENNLRYERWVKSRREATEKLSGGRLGYVHVRGMNSSSFREVYSELLGRYNDKEAVIVDTRFNGGGWLHDDLATLLSGEQYVKLMPRGQHIGSEPQGKWQKPSVVLVGEGNYSDAHFFPVTYRALDIGKIIGMPVPGTTTAVWWERQINPNLVFGIPQVGVTDMDGNYLENQQLEPDVKVKNMPSELIEGKDSQLAKAVEVLLEDLD</sequence>
<keyword evidence="11" id="KW-0732">Signal</keyword>
<keyword evidence="16" id="KW-1185">Reference proteome</keyword>